<dbReference type="Proteomes" id="UP000602050">
    <property type="component" value="Unassembled WGS sequence"/>
</dbReference>
<keyword evidence="9" id="KW-1185">Reference proteome</keyword>
<protein>
    <recommendedName>
        <fullName evidence="7">Major facilitator superfamily (MFS) profile domain-containing protein</fullName>
    </recommendedName>
</protein>
<dbReference type="InterPro" id="IPR036259">
    <property type="entry name" value="MFS_trans_sf"/>
</dbReference>
<feature type="transmembrane region" description="Helical" evidence="6">
    <location>
        <begin position="29"/>
        <end position="51"/>
    </location>
</feature>
<feature type="transmembrane region" description="Helical" evidence="6">
    <location>
        <begin position="149"/>
        <end position="171"/>
    </location>
</feature>
<dbReference type="SUPFAM" id="SSF103473">
    <property type="entry name" value="MFS general substrate transporter"/>
    <property type="match status" value="1"/>
</dbReference>
<dbReference type="InterPro" id="IPR020846">
    <property type="entry name" value="MFS_dom"/>
</dbReference>
<sequence length="177" mass="19095">MGLQSFLFYVTISWLPEMMTAKGIDIETAGWMLSVTQLVGLPFGFLAPVLAGRFKSQWFLVIMLGGFALFGYVGLFIGTASFAALFVYSVFIGMALGGIFPLCLAFIALRARTAGQVAQLSGMVQSIGYLLAAIGPMFIGYLHDISGTWSIPLIAIIIVTIFVIIFGVLSARDRYVA</sequence>
<dbReference type="InterPro" id="IPR052524">
    <property type="entry name" value="MFS_Cyanate_Porter"/>
</dbReference>
<evidence type="ECO:0000259" key="7">
    <source>
        <dbReference type="PROSITE" id="PS50850"/>
    </source>
</evidence>
<evidence type="ECO:0000313" key="8">
    <source>
        <dbReference type="EMBL" id="GGH72164.1"/>
    </source>
</evidence>
<dbReference type="Pfam" id="PF07690">
    <property type="entry name" value="MFS_1"/>
    <property type="match status" value="1"/>
</dbReference>
<comment type="caution">
    <text evidence="8">The sequence shown here is derived from an EMBL/GenBank/DDBJ whole genome shotgun (WGS) entry which is preliminary data.</text>
</comment>
<dbReference type="GO" id="GO:0005886">
    <property type="term" value="C:plasma membrane"/>
    <property type="evidence" value="ECO:0007669"/>
    <property type="project" value="UniProtKB-SubCell"/>
</dbReference>
<evidence type="ECO:0000256" key="6">
    <source>
        <dbReference type="SAM" id="Phobius"/>
    </source>
</evidence>
<keyword evidence="4 6" id="KW-1133">Transmembrane helix</keyword>
<feature type="transmembrane region" description="Helical" evidence="6">
    <location>
        <begin position="120"/>
        <end position="143"/>
    </location>
</feature>
<dbReference type="RefSeq" id="WP_229733549.1">
    <property type="nucleotide sequence ID" value="NZ_BMEV01000011.1"/>
</dbReference>
<dbReference type="EMBL" id="BMEV01000011">
    <property type="protein sequence ID" value="GGH72164.1"/>
    <property type="molecule type" value="Genomic_DNA"/>
</dbReference>
<gene>
    <name evidence="8" type="ORF">GCM10010978_08840</name>
</gene>
<keyword evidence="3 6" id="KW-0812">Transmembrane</keyword>
<organism evidence="8 9">
    <name type="scientific">Compostibacillus humi</name>
    <dbReference type="NCBI Taxonomy" id="1245525"/>
    <lineage>
        <taxon>Bacteria</taxon>
        <taxon>Bacillati</taxon>
        <taxon>Bacillota</taxon>
        <taxon>Bacilli</taxon>
        <taxon>Bacillales</taxon>
        <taxon>Bacillaceae</taxon>
        <taxon>Compostibacillus</taxon>
    </lineage>
</organism>
<dbReference type="InterPro" id="IPR011701">
    <property type="entry name" value="MFS"/>
</dbReference>
<reference evidence="8" key="1">
    <citation type="journal article" date="2014" name="Int. J. Syst. Evol. Microbiol.">
        <title>Complete genome sequence of Corynebacterium casei LMG S-19264T (=DSM 44701T), isolated from a smear-ripened cheese.</title>
        <authorList>
            <consortium name="US DOE Joint Genome Institute (JGI-PGF)"/>
            <person name="Walter F."/>
            <person name="Albersmeier A."/>
            <person name="Kalinowski J."/>
            <person name="Ruckert C."/>
        </authorList>
    </citation>
    <scope>NUCLEOTIDE SEQUENCE</scope>
    <source>
        <strain evidence="8">CGMCC 1.12360</strain>
    </source>
</reference>
<feature type="transmembrane region" description="Helical" evidence="6">
    <location>
        <begin position="85"/>
        <end position="108"/>
    </location>
</feature>
<evidence type="ECO:0000256" key="3">
    <source>
        <dbReference type="ARBA" id="ARBA00022692"/>
    </source>
</evidence>
<dbReference type="PANTHER" id="PTHR23523:SF2">
    <property type="entry name" value="2-NITROIMIDAZOLE TRANSPORTER"/>
    <property type="match status" value="1"/>
</dbReference>
<keyword evidence="5 6" id="KW-0472">Membrane</keyword>
<keyword evidence="2" id="KW-0813">Transport</keyword>
<dbReference type="AlphaFoldDB" id="A0A8J2ZQZ7"/>
<evidence type="ECO:0000256" key="2">
    <source>
        <dbReference type="ARBA" id="ARBA00022448"/>
    </source>
</evidence>
<feature type="transmembrane region" description="Helical" evidence="6">
    <location>
        <begin position="58"/>
        <end position="79"/>
    </location>
</feature>
<dbReference type="Gene3D" id="1.20.1250.20">
    <property type="entry name" value="MFS general substrate transporter like domains"/>
    <property type="match status" value="1"/>
</dbReference>
<evidence type="ECO:0000256" key="4">
    <source>
        <dbReference type="ARBA" id="ARBA00022989"/>
    </source>
</evidence>
<evidence type="ECO:0000256" key="1">
    <source>
        <dbReference type="ARBA" id="ARBA00004651"/>
    </source>
</evidence>
<dbReference type="PROSITE" id="PS50850">
    <property type="entry name" value="MFS"/>
    <property type="match status" value="1"/>
</dbReference>
<comment type="subcellular location">
    <subcellularLocation>
        <location evidence="1">Cell membrane</location>
        <topology evidence="1">Multi-pass membrane protein</topology>
    </subcellularLocation>
</comment>
<accession>A0A8J2ZQZ7</accession>
<reference evidence="8" key="2">
    <citation type="submission" date="2020-09" db="EMBL/GenBank/DDBJ databases">
        <authorList>
            <person name="Sun Q."/>
            <person name="Zhou Y."/>
        </authorList>
    </citation>
    <scope>NUCLEOTIDE SEQUENCE</scope>
    <source>
        <strain evidence="8">CGMCC 1.12360</strain>
    </source>
</reference>
<dbReference type="GO" id="GO:0022857">
    <property type="term" value="F:transmembrane transporter activity"/>
    <property type="evidence" value="ECO:0007669"/>
    <property type="project" value="InterPro"/>
</dbReference>
<evidence type="ECO:0000313" key="9">
    <source>
        <dbReference type="Proteomes" id="UP000602050"/>
    </source>
</evidence>
<proteinExistence type="predicted"/>
<dbReference type="PANTHER" id="PTHR23523">
    <property type="match status" value="1"/>
</dbReference>
<feature type="domain" description="Major facilitator superfamily (MFS) profile" evidence="7">
    <location>
        <begin position="1"/>
        <end position="177"/>
    </location>
</feature>
<evidence type="ECO:0000256" key="5">
    <source>
        <dbReference type="ARBA" id="ARBA00023136"/>
    </source>
</evidence>
<name>A0A8J2ZQZ7_9BACI</name>